<dbReference type="Gene3D" id="3.10.200.10">
    <property type="entry name" value="Alpha carbonic anhydrase"/>
    <property type="match status" value="1"/>
</dbReference>
<keyword evidence="2 4" id="KW-0479">Metal-binding</keyword>
<sequence length="108" mass="12657">MPPLKWFNYDQPPVKMKITNSGHTVIISGKWGKERPYIGEGPLPENGYVFSQMHFHWGEYDNDGSEHTVDGKRYPMEMHVVHFKSSYKTQESALREKDGIITMVYFFQ</sequence>
<accession>A0AAD7ZEU8</accession>
<protein>
    <recommendedName>
        <fullName evidence="4">Carbonic anhydrase</fullName>
        <ecNumber evidence="4">4.2.1.1</ecNumber>
    </recommendedName>
</protein>
<dbReference type="SUPFAM" id="SSF51069">
    <property type="entry name" value="Carbonic anhydrase"/>
    <property type="match status" value="1"/>
</dbReference>
<keyword evidence="4" id="KW-0456">Lyase</keyword>
<name>A0AAD7ZEU8_DIPPU</name>
<evidence type="ECO:0000256" key="4">
    <source>
        <dbReference type="RuleBase" id="RU367011"/>
    </source>
</evidence>
<comment type="function">
    <text evidence="4">Reversible hydration of carbon dioxide.</text>
</comment>
<dbReference type="CDD" id="cd00326">
    <property type="entry name" value="alpha_CA"/>
    <property type="match status" value="1"/>
</dbReference>
<keyword evidence="3 4" id="KW-0862">Zinc</keyword>
<evidence type="ECO:0000256" key="2">
    <source>
        <dbReference type="ARBA" id="ARBA00022723"/>
    </source>
</evidence>
<dbReference type="GO" id="GO:0004089">
    <property type="term" value="F:carbonate dehydratase activity"/>
    <property type="evidence" value="ECO:0007669"/>
    <property type="project" value="UniProtKB-UniRule"/>
</dbReference>
<gene>
    <name evidence="6" type="ORF">L9F63_024512</name>
</gene>
<proteinExistence type="inferred from homology"/>
<organism evidence="6 7">
    <name type="scientific">Diploptera punctata</name>
    <name type="common">Pacific beetle cockroach</name>
    <dbReference type="NCBI Taxonomy" id="6984"/>
    <lineage>
        <taxon>Eukaryota</taxon>
        <taxon>Metazoa</taxon>
        <taxon>Ecdysozoa</taxon>
        <taxon>Arthropoda</taxon>
        <taxon>Hexapoda</taxon>
        <taxon>Insecta</taxon>
        <taxon>Pterygota</taxon>
        <taxon>Neoptera</taxon>
        <taxon>Polyneoptera</taxon>
        <taxon>Dictyoptera</taxon>
        <taxon>Blattodea</taxon>
        <taxon>Blaberoidea</taxon>
        <taxon>Blaberidae</taxon>
        <taxon>Diplopterinae</taxon>
        <taxon>Diploptera</taxon>
    </lineage>
</organism>
<comment type="caution">
    <text evidence="6">The sequence shown here is derived from an EMBL/GenBank/DDBJ whole genome shotgun (WGS) entry which is preliminary data.</text>
</comment>
<dbReference type="PROSITE" id="PS00162">
    <property type="entry name" value="ALPHA_CA_1"/>
    <property type="match status" value="1"/>
</dbReference>
<dbReference type="PROSITE" id="PS51144">
    <property type="entry name" value="ALPHA_CA_2"/>
    <property type="match status" value="1"/>
</dbReference>
<comment type="cofactor">
    <cofactor evidence="4">
        <name>Zn(2+)</name>
        <dbReference type="ChEBI" id="CHEBI:29105"/>
    </cofactor>
</comment>
<dbReference type="EC" id="4.2.1.1" evidence="4"/>
<dbReference type="InterPro" id="IPR001148">
    <property type="entry name" value="CA_dom"/>
</dbReference>
<reference evidence="6" key="1">
    <citation type="journal article" date="2023" name="IScience">
        <title>Live-bearing cockroach genome reveals convergent evolutionary mechanisms linked to viviparity in insects and beyond.</title>
        <authorList>
            <person name="Fouks B."/>
            <person name="Harrison M.C."/>
            <person name="Mikhailova A.A."/>
            <person name="Marchal E."/>
            <person name="English S."/>
            <person name="Carruthers M."/>
            <person name="Jennings E.C."/>
            <person name="Chiamaka E.L."/>
            <person name="Frigard R.A."/>
            <person name="Pippel M."/>
            <person name="Attardo G.M."/>
            <person name="Benoit J.B."/>
            <person name="Bornberg-Bauer E."/>
            <person name="Tobe S.S."/>
        </authorList>
    </citation>
    <scope>NUCLEOTIDE SEQUENCE</scope>
    <source>
        <strain evidence="6">Stay&amp;Tobe</strain>
    </source>
</reference>
<feature type="non-terminal residue" evidence="6">
    <location>
        <position position="1"/>
    </location>
</feature>
<dbReference type="PANTHER" id="PTHR18952:SF233">
    <property type="entry name" value="CARBONIC ANHYDRASE 14"/>
    <property type="match status" value="1"/>
</dbReference>
<evidence type="ECO:0000256" key="1">
    <source>
        <dbReference type="ARBA" id="ARBA00010718"/>
    </source>
</evidence>
<dbReference type="PANTHER" id="PTHR18952">
    <property type="entry name" value="CARBONIC ANHYDRASE"/>
    <property type="match status" value="1"/>
</dbReference>
<feature type="domain" description="Alpha-carbonic anhydrase" evidence="5">
    <location>
        <begin position="1"/>
        <end position="108"/>
    </location>
</feature>
<keyword evidence="7" id="KW-1185">Reference proteome</keyword>
<dbReference type="GO" id="GO:0008270">
    <property type="term" value="F:zinc ion binding"/>
    <property type="evidence" value="ECO:0007669"/>
    <property type="project" value="UniProtKB-UniRule"/>
</dbReference>
<dbReference type="Proteomes" id="UP001233999">
    <property type="component" value="Unassembled WGS sequence"/>
</dbReference>
<evidence type="ECO:0000259" key="5">
    <source>
        <dbReference type="PROSITE" id="PS51144"/>
    </source>
</evidence>
<reference evidence="6" key="2">
    <citation type="submission" date="2023-05" db="EMBL/GenBank/DDBJ databases">
        <authorList>
            <person name="Fouks B."/>
        </authorList>
    </citation>
    <scope>NUCLEOTIDE SEQUENCE</scope>
    <source>
        <strain evidence="6">Stay&amp;Tobe</strain>
        <tissue evidence="6">Testes</tissue>
    </source>
</reference>
<comment type="catalytic activity">
    <reaction evidence="4">
        <text>hydrogencarbonate + H(+) = CO2 + H2O</text>
        <dbReference type="Rhea" id="RHEA:10748"/>
        <dbReference type="ChEBI" id="CHEBI:15377"/>
        <dbReference type="ChEBI" id="CHEBI:15378"/>
        <dbReference type="ChEBI" id="CHEBI:16526"/>
        <dbReference type="ChEBI" id="CHEBI:17544"/>
        <dbReference type="EC" id="4.2.1.1"/>
    </reaction>
</comment>
<dbReference type="EMBL" id="JASPKZ010008458">
    <property type="protein sequence ID" value="KAJ9579380.1"/>
    <property type="molecule type" value="Genomic_DNA"/>
</dbReference>
<dbReference type="InterPro" id="IPR036398">
    <property type="entry name" value="CA_dom_sf"/>
</dbReference>
<dbReference type="GO" id="GO:0005737">
    <property type="term" value="C:cytoplasm"/>
    <property type="evidence" value="ECO:0007669"/>
    <property type="project" value="TreeGrafter"/>
</dbReference>
<dbReference type="SMART" id="SM01057">
    <property type="entry name" value="Carb_anhydrase"/>
    <property type="match status" value="1"/>
</dbReference>
<dbReference type="AlphaFoldDB" id="A0AAD7ZEU8"/>
<evidence type="ECO:0000313" key="6">
    <source>
        <dbReference type="EMBL" id="KAJ9579380.1"/>
    </source>
</evidence>
<dbReference type="InterPro" id="IPR018338">
    <property type="entry name" value="Carbonic_anhydrase_a-class_CS"/>
</dbReference>
<comment type="similarity">
    <text evidence="1 4">Belongs to the alpha-carbonic anhydrase family.</text>
</comment>
<dbReference type="Pfam" id="PF00194">
    <property type="entry name" value="Carb_anhydrase"/>
    <property type="match status" value="1"/>
</dbReference>
<dbReference type="InterPro" id="IPR023561">
    <property type="entry name" value="Carbonic_anhydrase_a-class"/>
</dbReference>
<evidence type="ECO:0000313" key="7">
    <source>
        <dbReference type="Proteomes" id="UP001233999"/>
    </source>
</evidence>
<evidence type="ECO:0000256" key="3">
    <source>
        <dbReference type="ARBA" id="ARBA00022833"/>
    </source>
</evidence>